<accession>A0A226ECI1</accession>
<keyword evidence="5" id="KW-1185">Reference proteome</keyword>
<feature type="compositionally biased region" description="Basic residues" evidence="2">
    <location>
        <begin position="202"/>
        <end position="223"/>
    </location>
</feature>
<evidence type="ECO:0000313" key="5">
    <source>
        <dbReference type="Proteomes" id="UP000198287"/>
    </source>
</evidence>
<dbReference type="CDD" id="cd00051">
    <property type="entry name" value="EFh"/>
    <property type="match status" value="1"/>
</dbReference>
<evidence type="ECO:0000256" key="1">
    <source>
        <dbReference type="ARBA" id="ARBA00022837"/>
    </source>
</evidence>
<protein>
    <submittedName>
        <fullName evidence="4">Troponin C, skeletal muscle</fullName>
    </submittedName>
</protein>
<dbReference type="AlphaFoldDB" id="A0A226ECI1"/>
<gene>
    <name evidence="4" type="ORF">Fcan01_09395</name>
</gene>
<dbReference type="SUPFAM" id="SSF47473">
    <property type="entry name" value="EF-hand"/>
    <property type="match status" value="1"/>
</dbReference>
<feature type="compositionally biased region" description="Low complexity" evidence="2">
    <location>
        <begin position="186"/>
        <end position="201"/>
    </location>
</feature>
<evidence type="ECO:0000259" key="3">
    <source>
        <dbReference type="PROSITE" id="PS50222"/>
    </source>
</evidence>
<sequence>MGSGILQGEFLPCAQPESAKVSSAQDLLSSILTRSMITEGNINANNDVQDTLNMCHFNQEETKVLSQLYRRLTLTGGPIDRSRFIEIIQAASPQPIEDVEILDTLFRSCDHDKDGKIDQEEWLTILTVLMRIDPPDSVKDIIVSDLESHVATHASVETVVSNKTVKVQSSTTSRRQVVDLKPLVPIPNKTTPTKNTPQKQKPPIKPKSNKKPTKSRTKPKSKIQKPPPPPPPGPDPYFSEYLLAKHSLQLERTKTAAFQRMKDLISDKYEFSELWQAVKSDSDLLNAWAIKSFSTAKLMQSTKAVAAIHRMGHKTGPRYVKPGSDDPVVEKYDRISNGVIYKRPVRSRT</sequence>
<dbReference type="InterPro" id="IPR011992">
    <property type="entry name" value="EF-hand-dom_pair"/>
</dbReference>
<dbReference type="PROSITE" id="PS50222">
    <property type="entry name" value="EF_HAND_2"/>
    <property type="match status" value="1"/>
</dbReference>
<comment type="caution">
    <text evidence="4">The sequence shown here is derived from an EMBL/GenBank/DDBJ whole genome shotgun (WGS) entry which is preliminary data.</text>
</comment>
<dbReference type="GO" id="GO:0005509">
    <property type="term" value="F:calcium ion binding"/>
    <property type="evidence" value="ECO:0007669"/>
    <property type="project" value="InterPro"/>
</dbReference>
<feature type="domain" description="EF-hand" evidence="3">
    <location>
        <begin position="97"/>
        <end position="132"/>
    </location>
</feature>
<reference evidence="4 5" key="1">
    <citation type="submission" date="2015-12" db="EMBL/GenBank/DDBJ databases">
        <title>The genome of Folsomia candida.</title>
        <authorList>
            <person name="Faddeeva A."/>
            <person name="Derks M.F."/>
            <person name="Anvar Y."/>
            <person name="Smit S."/>
            <person name="Van Straalen N."/>
            <person name="Roelofs D."/>
        </authorList>
    </citation>
    <scope>NUCLEOTIDE SEQUENCE [LARGE SCALE GENOMIC DNA]</scope>
    <source>
        <strain evidence="4 5">VU population</strain>
        <tissue evidence="4">Whole body</tissue>
    </source>
</reference>
<name>A0A226ECI1_FOLCA</name>
<feature type="region of interest" description="Disordered" evidence="2">
    <location>
        <begin position="166"/>
        <end position="239"/>
    </location>
</feature>
<proteinExistence type="predicted"/>
<dbReference type="InterPro" id="IPR018247">
    <property type="entry name" value="EF_Hand_1_Ca_BS"/>
</dbReference>
<dbReference type="EMBL" id="LNIX01000004">
    <property type="protein sequence ID" value="OXA55273.1"/>
    <property type="molecule type" value="Genomic_DNA"/>
</dbReference>
<dbReference type="InterPro" id="IPR002048">
    <property type="entry name" value="EF_hand_dom"/>
</dbReference>
<evidence type="ECO:0000256" key="2">
    <source>
        <dbReference type="SAM" id="MobiDB-lite"/>
    </source>
</evidence>
<evidence type="ECO:0000313" key="4">
    <source>
        <dbReference type="EMBL" id="OXA55273.1"/>
    </source>
</evidence>
<keyword evidence="1" id="KW-0106">Calcium</keyword>
<feature type="compositionally biased region" description="Polar residues" evidence="2">
    <location>
        <begin position="166"/>
        <end position="175"/>
    </location>
</feature>
<dbReference type="Gene3D" id="1.10.238.10">
    <property type="entry name" value="EF-hand"/>
    <property type="match status" value="1"/>
</dbReference>
<dbReference type="Proteomes" id="UP000198287">
    <property type="component" value="Unassembled WGS sequence"/>
</dbReference>
<dbReference type="PROSITE" id="PS00018">
    <property type="entry name" value="EF_HAND_1"/>
    <property type="match status" value="1"/>
</dbReference>
<feature type="compositionally biased region" description="Pro residues" evidence="2">
    <location>
        <begin position="225"/>
        <end position="235"/>
    </location>
</feature>
<organism evidence="4 5">
    <name type="scientific">Folsomia candida</name>
    <name type="common">Springtail</name>
    <dbReference type="NCBI Taxonomy" id="158441"/>
    <lineage>
        <taxon>Eukaryota</taxon>
        <taxon>Metazoa</taxon>
        <taxon>Ecdysozoa</taxon>
        <taxon>Arthropoda</taxon>
        <taxon>Hexapoda</taxon>
        <taxon>Collembola</taxon>
        <taxon>Entomobryomorpha</taxon>
        <taxon>Isotomoidea</taxon>
        <taxon>Isotomidae</taxon>
        <taxon>Proisotominae</taxon>
        <taxon>Folsomia</taxon>
    </lineage>
</organism>